<evidence type="ECO:0000313" key="1">
    <source>
        <dbReference type="EMBL" id="KAL3879475.1"/>
    </source>
</evidence>
<comment type="caution">
    <text evidence="1">The sequence shown here is derived from an EMBL/GenBank/DDBJ whole genome shotgun (WGS) entry which is preliminary data.</text>
</comment>
<sequence length="140" mass="16298">MENCVVCFQRVRRRHIYVQYNACQKWIQVYVRQYRQLCRADETLSGCLCKDYVSSHTWTSSQNTKATCTFNTDTSFKVTENQEESIQKPTLQLRLNHACQPDYQISLTGSKMSSSKLMAIAMIWDATKEHCPCTLLLECH</sequence>
<reference evidence="1 2" key="1">
    <citation type="submission" date="2024-11" db="EMBL/GenBank/DDBJ databases">
        <title>Chromosome-level genome assembly of the freshwater bivalve Anodonta woodiana.</title>
        <authorList>
            <person name="Chen X."/>
        </authorList>
    </citation>
    <scope>NUCLEOTIDE SEQUENCE [LARGE SCALE GENOMIC DNA]</scope>
    <source>
        <strain evidence="1">MN2024</strain>
        <tissue evidence="1">Gills</tissue>
    </source>
</reference>
<evidence type="ECO:0000313" key="2">
    <source>
        <dbReference type="Proteomes" id="UP001634394"/>
    </source>
</evidence>
<proteinExistence type="predicted"/>
<dbReference type="EMBL" id="JBJQND010000004">
    <property type="protein sequence ID" value="KAL3879475.1"/>
    <property type="molecule type" value="Genomic_DNA"/>
</dbReference>
<name>A0ABD3X3P2_SINWO</name>
<protein>
    <submittedName>
        <fullName evidence="1">Uncharacterized protein</fullName>
    </submittedName>
</protein>
<keyword evidence="2" id="KW-1185">Reference proteome</keyword>
<organism evidence="1 2">
    <name type="scientific">Sinanodonta woodiana</name>
    <name type="common">Chinese pond mussel</name>
    <name type="synonym">Anodonta woodiana</name>
    <dbReference type="NCBI Taxonomy" id="1069815"/>
    <lineage>
        <taxon>Eukaryota</taxon>
        <taxon>Metazoa</taxon>
        <taxon>Spiralia</taxon>
        <taxon>Lophotrochozoa</taxon>
        <taxon>Mollusca</taxon>
        <taxon>Bivalvia</taxon>
        <taxon>Autobranchia</taxon>
        <taxon>Heteroconchia</taxon>
        <taxon>Palaeoheterodonta</taxon>
        <taxon>Unionida</taxon>
        <taxon>Unionoidea</taxon>
        <taxon>Unionidae</taxon>
        <taxon>Unioninae</taxon>
        <taxon>Sinanodonta</taxon>
    </lineage>
</organism>
<dbReference type="AlphaFoldDB" id="A0ABD3X3P2"/>
<dbReference type="Proteomes" id="UP001634394">
    <property type="component" value="Unassembled WGS sequence"/>
</dbReference>
<accession>A0ABD3X3P2</accession>
<gene>
    <name evidence="1" type="ORF">ACJMK2_031771</name>
</gene>